<dbReference type="Proteomes" id="UP000093000">
    <property type="component" value="Unassembled WGS sequence"/>
</dbReference>
<keyword evidence="2" id="KW-1185">Reference proteome</keyword>
<dbReference type="EMBL" id="LUGH01002676">
    <property type="protein sequence ID" value="OBZ67533.1"/>
    <property type="molecule type" value="Genomic_DNA"/>
</dbReference>
<evidence type="ECO:0000313" key="2">
    <source>
        <dbReference type="Proteomes" id="UP000093000"/>
    </source>
</evidence>
<dbReference type="OrthoDB" id="2272730at2759"/>
<accession>A0A1C7LS31</accession>
<proteinExistence type="predicted"/>
<feature type="non-terminal residue" evidence="1">
    <location>
        <position position="99"/>
    </location>
</feature>
<dbReference type="Gene3D" id="3.60.10.10">
    <property type="entry name" value="Endonuclease/exonuclease/phosphatase"/>
    <property type="match status" value="1"/>
</dbReference>
<dbReference type="STRING" id="101091.A0A1C7LS31"/>
<protein>
    <recommendedName>
        <fullName evidence="3">Endonuclease/exonuclease/phosphatase domain-containing protein</fullName>
    </recommendedName>
</protein>
<organism evidence="1 2">
    <name type="scientific">Choanephora cucurbitarum</name>
    <dbReference type="NCBI Taxonomy" id="101091"/>
    <lineage>
        <taxon>Eukaryota</taxon>
        <taxon>Fungi</taxon>
        <taxon>Fungi incertae sedis</taxon>
        <taxon>Mucoromycota</taxon>
        <taxon>Mucoromycotina</taxon>
        <taxon>Mucoromycetes</taxon>
        <taxon>Mucorales</taxon>
        <taxon>Mucorineae</taxon>
        <taxon>Choanephoraceae</taxon>
        <taxon>Choanephoroideae</taxon>
        <taxon>Choanephora</taxon>
    </lineage>
</organism>
<name>A0A1C7LS31_9FUNG</name>
<gene>
    <name evidence="1" type="ORF">A0J61_11906</name>
</gene>
<evidence type="ECO:0008006" key="3">
    <source>
        <dbReference type="Google" id="ProtNLM"/>
    </source>
</evidence>
<evidence type="ECO:0000313" key="1">
    <source>
        <dbReference type="EMBL" id="OBZ67533.1"/>
    </source>
</evidence>
<comment type="caution">
    <text evidence="1">The sequence shown here is derived from an EMBL/GenBank/DDBJ whole genome shotgun (WGS) entry which is preliminary data.</text>
</comment>
<sequence>MSFENFIAKTVNPSIRLSFIRYLRTHSFDILALQETHTDNILFIWSAHCGLICFQPDIEFSNSYINRCGRLVHTSIFHRSHLFDPFTLTVVYFPASSGE</sequence>
<dbReference type="SUPFAM" id="SSF56219">
    <property type="entry name" value="DNase I-like"/>
    <property type="match status" value="1"/>
</dbReference>
<dbReference type="InterPro" id="IPR036691">
    <property type="entry name" value="Endo/exonu/phosph_ase_sf"/>
</dbReference>
<reference evidence="1 2" key="1">
    <citation type="submission" date="2016-03" db="EMBL/GenBank/DDBJ databases">
        <title>Choanephora cucurbitarum.</title>
        <authorList>
            <person name="Min B."/>
            <person name="Park H."/>
            <person name="Park J.-H."/>
            <person name="Shin H.-D."/>
            <person name="Choi I.-G."/>
        </authorList>
    </citation>
    <scope>NUCLEOTIDE SEQUENCE [LARGE SCALE GENOMIC DNA]</scope>
    <source>
        <strain evidence="1 2">KUS-F28377</strain>
    </source>
</reference>
<dbReference type="InParanoid" id="A0A1C7LS31"/>
<dbReference type="AlphaFoldDB" id="A0A1C7LS31"/>